<dbReference type="GO" id="GO:0004185">
    <property type="term" value="F:serine-type carboxypeptidase activity"/>
    <property type="evidence" value="ECO:0007669"/>
    <property type="project" value="InterPro"/>
</dbReference>
<dbReference type="GO" id="GO:0016747">
    <property type="term" value="F:acyltransferase activity, transferring groups other than amino-acyl groups"/>
    <property type="evidence" value="ECO:0007669"/>
    <property type="project" value="TreeGrafter"/>
</dbReference>
<organism evidence="3 4">
    <name type="scientific">Ziziphus jujuba</name>
    <name type="common">Chinese jujube</name>
    <name type="synonym">Ziziphus sativa</name>
    <dbReference type="NCBI Taxonomy" id="326968"/>
    <lineage>
        <taxon>Eukaryota</taxon>
        <taxon>Viridiplantae</taxon>
        <taxon>Streptophyta</taxon>
        <taxon>Embryophyta</taxon>
        <taxon>Tracheophyta</taxon>
        <taxon>Spermatophyta</taxon>
        <taxon>Magnoliopsida</taxon>
        <taxon>eudicotyledons</taxon>
        <taxon>Gunneridae</taxon>
        <taxon>Pentapetalae</taxon>
        <taxon>rosids</taxon>
        <taxon>fabids</taxon>
        <taxon>Rosales</taxon>
        <taxon>Rhamnaceae</taxon>
        <taxon>Paliureae</taxon>
        <taxon>Ziziphus</taxon>
    </lineage>
</organism>
<dbReference type="GO" id="GO:0019748">
    <property type="term" value="P:secondary metabolic process"/>
    <property type="evidence" value="ECO:0007669"/>
    <property type="project" value="TreeGrafter"/>
</dbReference>
<evidence type="ECO:0000256" key="1">
    <source>
        <dbReference type="ARBA" id="ARBA00009431"/>
    </source>
</evidence>
<dbReference type="SUPFAM" id="SSF53474">
    <property type="entry name" value="alpha/beta-Hydrolases"/>
    <property type="match status" value="1"/>
</dbReference>
<dbReference type="Proteomes" id="UP001652623">
    <property type="component" value="Chromosome 9"/>
</dbReference>
<dbReference type="FunFam" id="3.40.50.12670:FF:000002">
    <property type="entry name" value="Carboxypeptidase"/>
    <property type="match status" value="1"/>
</dbReference>
<gene>
    <name evidence="4" type="primary">LOC112492871</name>
</gene>
<evidence type="ECO:0000256" key="2">
    <source>
        <dbReference type="SAM" id="SignalP"/>
    </source>
</evidence>
<keyword evidence="3" id="KW-1185">Reference proteome</keyword>
<proteinExistence type="inferred from homology"/>
<dbReference type="KEGG" id="zju:112492871"/>
<dbReference type="PANTHER" id="PTHR11802:SF224">
    <property type="entry name" value="SERINE CARBOXYPEPTIDASE-LIKE 7 ISOFORM X1"/>
    <property type="match status" value="1"/>
</dbReference>
<accession>A0A6P6GGI5</accession>
<dbReference type="InterPro" id="IPR029058">
    <property type="entry name" value="AB_hydrolase_fold"/>
</dbReference>
<sequence length="465" mass="52985">MRRSSNINCLSLQKVSRWFLFLLLSHTASSQSIIKKLPGFSGDLPFNLETGYVGVGDLDDFQLYYYFIESERSPENDPLLLWLTGGPCCSSFSGLVYEIGPLFFNYANSTENSITLELNPYSWTKVANIIFIDAPVGTGFSYSKSSQGYQSNDILYASQAYEFLQKWLMAHPKFMKNSLYIGGDSYSGKIVPLIVQKVSHGSEAGSQPVLNLKGYVLGNPLTYLKQDFNYRVEYANRMALLSDTIYKSAKRNCKGNYVDVDPNNQLCLNALKIVDKCVGKVSLEHILLPNCHGTDLNSFVEDSVTDFAAPYEQQKCKNDRRKFSNIWMNYIDVQKALKIREGTKTAWARCNRTLPYIYGYESSIGLHRNFTHKFLRALIYSGDHDMTIPYLSTHAWIKSLHLGIEDDWRPWFSDDDQVAGYTIRYANEKYHLTFATIKGGAHTAPEFNPQECFAMISRWFASFIL</sequence>
<dbReference type="FunFam" id="3.40.50.1820:FF:000072">
    <property type="entry name" value="Serine carboxypeptidase-like 19"/>
    <property type="match status" value="1"/>
</dbReference>
<evidence type="ECO:0000313" key="4">
    <source>
        <dbReference type="RefSeq" id="XP_024933232.3"/>
    </source>
</evidence>
<evidence type="ECO:0000313" key="3">
    <source>
        <dbReference type="Proteomes" id="UP001652623"/>
    </source>
</evidence>
<name>A0A6P6GGI5_ZIZJJ</name>
<reference evidence="4" key="1">
    <citation type="submission" date="2025-08" db="UniProtKB">
        <authorList>
            <consortium name="RefSeq"/>
        </authorList>
    </citation>
    <scope>IDENTIFICATION</scope>
    <source>
        <tissue evidence="4">Seedling</tissue>
    </source>
</reference>
<dbReference type="AlphaFoldDB" id="A0A6P6GGI5"/>
<dbReference type="InParanoid" id="A0A6P6GGI5"/>
<dbReference type="RefSeq" id="XP_024933232.3">
    <property type="nucleotide sequence ID" value="XM_025077464.3"/>
</dbReference>
<dbReference type="PRINTS" id="PR00724">
    <property type="entry name" value="CRBOXYPTASEC"/>
</dbReference>
<feature type="signal peptide" evidence="2">
    <location>
        <begin position="1"/>
        <end position="30"/>
    </location>
</feature>
<dbReference type="InterPro" id="IPR001563">
    <property type="entry name" value="Peptidase_S10"/>
</dbReference>
<dbReference type="Gene3D" id="3.40.50.1820">
    <property type="entry name" value="alpha/beta hydrolase"/>
    <property type="match status" value="1"/>
</dbReference>
<keyword evidence="2" id="KW-0732">Signal</keyword>
<dbReference type="Pfam" id="PF00450">
    <property type="entry name" value="Peptidase_S10"/>
    <property type="match status" value="1"/>
</dbReference>
<comment type="similarity">
    <text evidence="1">Belongs to the peptidase S10 family.</text>
</comment>
<dbReference type="PANTHER" id="PTHR11802">
    <property type="entry name" value="SERINE PROTEASE FAMILY S10 SERINE CARBOXYPEPTIDASE"/>
    <property type="match status" value="1"/>
</dbReference>
<dbReference type="GO" id="GO:0006508">
    <property type="term" value="P:proteolysis"/>
    <property type="evidence" value="ECO:0007669"/>
    <property type="project" value="InterPro"/>
</dbReference>
<protein>
    <submittedName>
        <fullName evidence="4">Serine carboxypeptidase-like 8</fullName>
    </submittedName>
</protein>
<feature type="chain" id="PRO_5028088490" evidence="2">
    <location>
        <begin position="31"/>
        <end position="465"/>
    </location>
</feature>
<dbReference type="GeneID" id="112492871"/>